<evidence type="ECO:0000256" key="8">
    <source>
        <dbReference type="ARBA" id="ARBA00023004"/>
    </source>
</evidence>
<name>A0AAU8Q657_DESK7</name>
<evidence type="ECO:0000256" key="3">
    <source>
        <dbReference type="ARBA" id="ARBA00007244"/>
    </source>
</evidence>
<feature type="transmembrane region" description="Helical" evidence="10">
    <location>
        <begin position="54"/>
        <end position="80"/>
    </location>
</feature>
<dbReference type="Pfam" id="PF01127">
    <property type="entry name" value="Sdh_cyt"/>
    <property type="match status" value="1"/>
</dbReference>
<evidence type="ECO:0000256" key="4">
    <source>
        <dbReference type="ARBA" id="ARBA00022617"/>
    </source>
</evidence>
<comment type="subcellular location">
    <subcellularLocation>
        <location evidence="2">Membrane</location>
    </subcellularLocation>
</comment>
<evidence type="ECO:0000256" key="10">
    <source>
        <dbReference type="SAM" id="Phobius"/>
    </source>
</evidence>
<dbReference type="EMBL" id="CP002770">
    <property type="protein sequence ID" value="AEG16738.1"/>
    <property type="molecule type" value="Genomic_DNA"/>
</dbReference>
<gene>
    <name evidence="11" type="ordered locus">Desku_3249</name>
</gene>
<dbReference type="KEGG" id="dku:Desku_3249"/>
<dbReference type="InterPro" id="IPR039023">
    <property type="entry name" value="SdhC_prok"/>
</dbReference>
<dbReference type="AlphaFoldDB" id="A0AAU8Q657"/>
<dbReference type="RefSeq" id="WP_013824244.1">
    <property type="nucleotide sequence ID" value="NC_015573.1"/>
</dbReference>
<evidence type="ECO:0000256" key="9">
    <source>
        <dbReference type="ARBA" id="ARBA00023136"/>
    </source>
</evidence>
<dbReference type="SUPFAM" id="SSF81343">
    <property type="entry name" value="Fumarate reductase respiratory complex transmembrane subunits"/>
    <property type="match status" value="1"/>
</dbReference>
<dbReference type="GO" id="GO:0016020">
    <property type="term" value="C:membrane"/>
    <property type="evidence" value="ECO:0007669"/>
    <property type="project" value="UniProtKB-SubCell"/>
</dbReference>
<dbReference type="GO" id="GO:0046872">
    <property type="term" value="F:metal ion binding"/>
    <property type="evidence" value="ECO:0007669"/>
    <property type="project" value="UniProtKB-KW"/>
</dbReference>
<dbReference type="GO" id="GO:0006099">
    <property type="term" value="P:tricarboxylic acid cycle"/>
    <property type="evidence" value="ECO:0007669"/>
    <property type="project" value="InterPro"/>
</dbReference>
<dbReference type="PANTHER" id="PTHR41910:SF1">
    <property type="entry name" value="SUCCINATE DEHYDROGENASE HYDROPHOBIC MEMBRANE ANCHOR SUBUNIT"/>
    <property type="match status" value="1"/>
</dbReference>
<dbReference type="NCBIfam" id="TIGR02970">
    <property type="entry name" value="succ_dehyd_cytB"/>
    <property type="match status" value="1"/>
</dbReference>
<evidence type="ECO:0000256" key="1">
    <source>
        <dbReference type="ARBA" id="ARBA00001971"/>
    </source>
</evidence>
<evidence type="ECO:0000256" key="7">
    <source>
        <dbReference type="ARBA" id="ARBA00022989"/>
    </source>
</evidence>
<proteinExistence type="inferred from homology"/>
<evidence type="ECO:0000256" key="6">
    <source>
        <dbReference type="ARBA" id="ARBA00022723"/>
    </source>
</evidence>
<dbReference type="Proteomes" id="UP000009229">
    <property type="component" value="Chromosome"/>
</dbReference>
<dbReference type="PANTHER" id="PTHR41910">
    <property type="entry name" value="SUCCINATE DEHYDROGENASE 2 MEMBRANE SUBUNIT SDHC"/>
    <property type="match status" value="1"/>
</dbReference>
<keyword evidence="6" id="KW-0479">Metal-binding</keyword>
<comment type="similarity">
    <text evidence="3">Belongs to the cytochrome b560 family.</text>
</comment>
<dbReference type="InterPro" id="IPR034804">
    <property type="entry name" value="SQR/QFR_C/D"/>
</dbReference>
<evidence type="ECO:0000256" key="5">
    <source>
        <dbReference type="ARBA" id="ARBA00022692"/>
    </source>
</evidence>
<accession>A0AAU8Q657</accession>
<dbReference type="GO" id="GO:0009055">
    <property type="term" value="F:electron transfer activity"/>
    <property type="evidence" value="ECO:0007669"/>
    <property type="project" value="InterPro"/>
</dbReference>
<dbReference type="InterPro" id="IPR000701">
    <property type="entry name" value="SuccDH_FuR_B_TM-su"/>
</dbReference>
<sequence length="124" mass="14280">MYTFKNRSQVWDTVGMWAWLFHRITGLALVFYIILHIVLMGTSLLRGPETFNSVLGFLMGSTLFLILDLLLAAAVLYHGLNGIRILLFDIGIGFNRQKEIFWVLMAAGLVIYLFLLWRVLPEIF</sequence>
<keyword evidence="7 10" id="KW-1133">Transmembrane helix</keyword>
<feature type="transmembrane region" description="Helical" evidence="10">
    <location>
        <begin position="100"/>
        <end position="120"/>
    </location>
</feature>
<evidence type="ECO:0000313" key="11">
    <source>
        <dbReference type="EMBL" id="AEG16738.1"/>
    </source>
</evidence>
<protein>
    <submittedName>
        <fullName evidence="11">Succinate dehydrogenase, cytochrome b556 subunit</fullName>
    </submittedName>
</protein>
<keyword evidence="8" id="KW-0408">Iron</keyword>
<keyword evidence="5 10" id="KW-0812">Transmembrane</keyword>
<evidence type="ECO:0000313" key="12">
    <source>
        <dbReference type="Proteomes" id="UP000009229"/>
    </source>
</evidence>
<feature type="transmembrane region" description="Helical" evidence="10">
    <location>
        <begin position="20"/>
        <end position="42"/>
    </location>
</feature>
<reference evidence="12" key="1">
    <citation type="submission" date="2011-05" db="EMBL/GenBank/DDBJ databases">
        <title>Complete sequence of Desulfotomaculum kuznetsovii DSM 6115.</title>
        <authorList>
            <person name="Lucas S."/>
            <person name="Han J."/>
            <person name="Lapidus A."/>
            <person name="Cheng J.-F."/>
            <person name="Goodwin L."/>
            <person name="Pitluck S."/>
            <person name="Peters L."/>
            <person name="Mikhailova N."/>
            <person name="Lu M."/>
            <person name="Saunders E."/>
            <person name="Han C."/>
            <person name="Tapia R."/>
            <person name="Land M."/>
            <person name="Hauser L."/>
            <person name="Kyrpides N."/>
            <person name="Ivanova N."/>
            <person name="Pagani I."/>
            <person name="Nazina T."/>
            <person name="Ivanova A."/>
            <person name="Parshina S."/>
            <person name="Kuever J."/>
            <person name="Muyzer G."/>
            <person name="Plugge C."/>
            <person name="Stams A."/>
            <person name="Woyke T."/>
        </authorList>
    </citation>
    <scope>NUCLEOTIDE SEQUENCE [LARGE SCALE GENOMIC DNA]</scope>
    <source>
        <strain evidence="12">DSM 6115 / VKM B-1805 / 17</strain>
    </source>
</reference>
<keyword evidence="9 10" id="KW-0472">Membrane</keyword>
<keyword evidence="12" id="KW-1185">Reference proteome</keyword>
<comment type="cofactor">
    <cofactor evidence="1">
        <name>heme</name>
        <dbReference type="ChEBI" id="CHEBI:30413"/>
    </cofactor>
</comment>
<organism evidence="11 12">
    <name type="scientific">Desulfofundulus kuznetsovii (strain DSM 6115 / VKM B-1805 / 17)</name>
    <name type="common">Desulfotomaculum kuznetsovii</name>
    <dbReference type="NCBI Taxonomy" id="760568"/>
    <lineage>
        <taxon>Bacteria</taxon>
        <taxon>Bacillati</taxon>
        <taxon>Bacillota</taxon>
        <taxon>Clostridia</taxon>
        <taxon>Eubacteriales</taxon>
        <taxon>Peptococcaceae</taxon>
        <taxon>Desulfofundulus</taxon>
    </lineage>
</organism>
<dbReference type="Gene3D" id="1.20.1300.10">
    <property type="entry name" value="Fumarate reductase/succinate dehydrogenase, transmembrane subunit"/>
    <property type="match status" value="1"/>
</dbReference>
<evidence type="ECO:0000256" key="2">
    <source>
        <dbReference type="ARBA" id="ARBA00004370"/>
    </source>
</evidence>
<dbReference type="InterPro" id="IPR014314">
    <property type="entry name" value="Succ_DH_cytb556"/>
</dbReference>
<keyword evidence="4" id="KW-0349">Heme</keyword>